<evidence type="ECO:0000259" key="4">
    <source>
        <dbReference type="PROSITE" id="PS50110"/>
    </source>
</evidence>
<name>A0A420EG07_9ALTE</name>
<feature type="modified residue" description="4-aspartylphosphate" evidence="3">
    <location>
        <position position="54"/>
    </location>
</feature>
<dbReference type="InterPro" id="IPR011006">
    <property type="entry name" value="CheY-like_superfamily"/>
</dbReference>
<dbReference type="SMART" id="SM00448">
    <property type="entry name" value="REC"/>
    <property type="match status" value="1"/>
</dbReference>
<reference evidence="5 6" key="1">
    <citation type="submission" date="2018-09" db="EMBL/GenBank/DDBJ databases">
        <authorList>
            <person name="Wang Z."/>
        </authorList>
    </citation>
    <scope>NUCLEOTIDE SEQUENCE [LARGE SCALE GENOMIC DNA]</scope>
    <source>
        <strain evidence="5 6">ALS 81</strain>
    </source>
</reference>
<gene>
    <name evidence="5" type="ORF">DBZ36_03765</name>
</gene>
<sequence>MRLPILICDDSNMARKQMARSLPLGWDVEITLATNGQEGLDAIKAGKGDIVFLDLNMPVMDGYEVLEAIQKQDLPALVIVVSGDIQPQAYERVKQLGALDFINKPTSKEKITDILHKYGIVNPEQLAAIKNPPAQYIGNDELATLKSTVDDSNNVDITPYRDSYQEVANVAMGRAANLLARMIGTFIHLPIPNVNMLETSELHMALSSIEDNESMSAVCQGFIGAGVSGEALLLFRDSAFTNMAQLMGFKGELDDHGQLEVLMDVANILIGAYLKAISEQLDMNLAQGQPVVLGQHLSISELITRNTSRWQRTLAIEINYQIESFDIKCDLLILITEDSLTTLNNKVGYLFDEEA</sequence>
<keyword evidence="1" id="KW-0145">Chemotaxis</keyword>
<dbReference type="InterPro" id="IPR028976">
    <property type="entry name" value="CheC-like_sf"/>
</dbReference>
<proteinExistence type="predicted"/>
<dbReference type="AlphaFoldDB" id="A0A420EG07"/>
<dbReference type="SUPFAM" id="SSF103039">
    <property type="entry name" value="CheC-like"/>
    <property type="match status" value="1"/>
</dbReference>
<dbReference type="Pfam" id="PF00072">
    <property type="entry name" value="Response_reg"/>
    <property type="match status" value="1"/>
</dbReference>
<dbReference type="Gene3D" id="3.40.1550.10">
    <property type="entry name" value="CheC-like"/>
    <property type="match status" value="1"/>
</dbReference>
<keyword evidence="6" id="KW-1185">Reference proteome</keyword>
<dbReference type="Gene3D" id="3.40.50.2300">
    <property type="match status" value="1"/>
</dbReference>
<dbReference type="EMBL" id="RAQO01000004">
    <property type="protein sequence ID" value="RKF19593.1"/>
    <property type="molecule type" value="Genomic_DNA"/>
</dbReference>
<dbReference type="GO" id="GO:0006935">
    <property type="term" value="P:chemotaxis"/>
    <property type="evidence" value="ECO:0007669"/>
    <property type="project" value="UniProtKB-KW"/>
</dbReference>
<evidence type="ECO:0000256" key="1">
    <source>
        <dbReference type="ARBA" id="ARBA00022500"/>
    </source>
</evidence>
<dbReference type="PANTHER" id="PTHR44591">
    <property type="entry name" value="STRESS RESPONSE REGULATOR PROTEIN 1"/>
    <property type="match status" value="1"/>
</dbReference>
<dbReference type="InterPro" id="IPR001789">
    <property type="entry name" value="Sig_transdc_resp-reg_receiver"/>
</dbReference>
<evidence type="ECO:0000313" key="5">
    <source>
        <dbReference type="EMBL" id="RKF19593.1"/>
    </source>
</evidence>
<evidence type="ECO:0000313" key="6">
    <source>
        <dbReference type="Proteomes" id="UP000286482"/>
    </source>
</evidence>
<dbReference type="GO" id="GO:0000160">
    <property type="term" value="P:phosphorelay signal transduction system"/>
    <property type="evidence" value="ECO:0007669"/>
    <property type="project" value="InterPro"/>
</dbReference>
<dbReference type="SUPFAM" id="SSF52172">
    <property type="entry name" value="CheY-like"/>
    <property type="match status" value="1"/>
</dbReference>
<dbReference type="CDD" id="cd17910">
    <property type="entry name" value="CheC_ClassII"/>
    <property type="match status" value="1"/>
</dbReference>
<protein>
    <submittedName>
        <fullName evidence="5">Response regulator</fullName>
    </submittedName>
</protein>
<comment type="caution">
    <text evidence="5">The sequence shown here is derived from an EMBL/GenBank/DDBJ whole genome shotgun (WGS) entry which is preliminary data.</text>
</comment>
<dbReference type="PROSITE" id="PS50110">
    <property type="entry name" value="RESPONSE_REGULATORY"/>
    <property type="match status" value="1"/>
</dbReference>
<dbReference type="RefSeq" id="WP_120353598.1">
    <property type="nucleotide sequence ID" value="NZ_RAQO01000004.1"/>
</dbReference>
<dbReference type="CDD" id="cd17593">
    <property type="entry name" value="REC_CheC-like"/>
    <property type="match status" value="1"/>
</dbReference>
<keyword evidence="2 3" id="KW-0597">Phosphoprotein</keyword>
<feature type="domain" description="Response regulatory" evidence="4">
    <location>
        <begin position="4"/>
        <end position="119"/>
    </location>
</feature>
<evidence type="ECO:0000256" key="2">
    <source>
        <dbReference type="ARBA" id="ARBA00022553"/>
    </source>
</evidence>
<accession>A0A420EG07</accession>
<dbReference type="PANTHER" id="PTHR44591:SF24">
    <property type="entry name" value="PROTEIN-GLUTAMATE METHYLESTERASE_PROTEIN-GLUTAMINE GLUTAMINASE 1"/>
    <property type="match status" value="1"/>
</dbReference>
<evidence type="ECO:0000256" key="3">
    <source>
        <dbReference type="PROSITE-ProRule" id="PRU00169"/>
    </source>
</evidence>
<dbReference type="Proteomes" id="UP000286482">
    <property type="component" value="Unassembled WGS sequence"/>
</dbReference>
<dbReference type="OrthoDB" id="281471at2"/>
<organism evidence="5 6">
    <name type="scientific">Alginatibacterium sediminis</name>
    <dbReference type="NCBI Taxonomy" id="2164068"/>
    <lineage>
        <taxon>Bacteria</taxon>
        <taxon>Pseudomonadati</taxon>
        <taxon>Pseudomonadota</taxon>
        <taxon>Gammaproteobacteria</taxon>
        <taxon>Alteromonadales</taxon>
        <taxon>Alteromonadaceae</taxon>
        <taxon>Alginatibacterium</taxon>
    </lineage>
</organism>
<dbReference type="InterPro" id="IPR050595">
    <property type="entry name" value="Bact_response_regulator"/>
</dbReference>